<keyword evidence="2 3" id="KW-0238">DNA-binding</keyword>
<protein>
    <submittedName>
        <fullName evidence="5">Site-specific integrase</fullName>
    </submittedName>
</protein>
<organism evidence="5 6">
    <name type="scientific">Aurantimonas aggregata</name>
    <dbReference type="NCBI Taxonomy" id="2047720"/>
    <lineage>
        <taxon>Bacteria</taxon>
        <taxon>Pseudomonadati</taxon>
        <taxon>Pseudomonadota</taxon>
        <taxon>Alphaproteobacteria</taxon>
        <taxon>Hyphomicrobiales</taxon>
        <taxon>Aurantimonadaceae</taxon>
        <taxon>Aurantimonas</taxon>
    </lineage>
</organism>
<dbReference type="Gene3D" id="1.10.150.130">
    <property type="match status" value="1"/>
</dbReference>
<dbReference type="Pfam" id="PF02899">
    <property type="entry name" value="Phage_int_SAM_1"/>
    <property type="match status" value="1"/>
</dbReference>
<gene>
    <name evidence="5" type="ORF">GTW51_22580</name>
</gene>
<dbReference type="InterPro" id="IPR010998">
    <property type="entry name" value="Integrase_recombinase_N"/>
</dbReference>
<reference evidence="5 6" key="1">
    <citation type="submission" date="2020-01" db="EMBL/GenBank/DDBJ databases">
        <title>Genomes of bacteria type strains.</title>
        <authorList>
            <person name="Chen J."/>
            <person name="Zhu S."/>
            <person name="Chen J."/>
        </authorList>
    </citation>
    <scope>NUCLEOTIDE SEQUENCE [LARGE SCALE GENOMIC DNA]</scope>
    <source>
        <strain evidence="5 6">KCTC 52919</strain>
    </source>
</reference>
<sequence length="120" mass="13609">MLKENSSFDWRQAFARLEGAYAPSSIRAYFSDVEAFVQWCHQREHQPFPADPLIICAFLYAQSASLAVSTVKRRLYAIRRIHRLLKLDTRKNPPLSVVFAAGIIRRRESGAVLGAIQGFA</sequence>
<feature type="domain" description="Core-binding (CB)" evidence="4">
    <location>
        <begin position="5"/>
        <end position="86"/>
    </location>
</feature>
<proteinExistence type="predicted"/>
<evidence type="ECO:0000256" key="2">
    <source>
        <dbReference type="ARBA" id="ARBA00023125"/>
    </source>
</evidence>
<dbReference type="InterPro" id="IPR004107">
    <property type="entry name" value="Integrase_SAM-like_N"/>
</dbReference>
<name>A0A6L9MNK3_9HYPH</name>
<dbReference type="AlphaFoldDB" id="A0A6L9MNK3"/>
<evidence type="ECO:0000313" key="6">
    <source>
        <dbReference type="Proteomes" id="UP000476332"/>
    </source>
</evidence>
<keyword evidence="6" id="KW-1185">Reference proteome</keyword>
<evidence type="ECO:0000256" key="3">
    <source>
        <dbReference type="PROSITE-ProRule" id="PRU01248"/>
    </source>
</evidence>
<dbReference type="InterPro" id="IPR044068">
    <property type="entry name" value="CB"/>
</dbReference>
<dbReference type="PROSITE" id="PS51900">
    <property type="entry name" value="CB"/>
    <property type="match status" value="1"/>
</dbReference>
<dbReference type="EMBL" id="JAAAMJ010000045">
    <property type="protein sequence ID" value="NDV89437.1"/>
    <property type="molecule type" value="Genomic_DNA"/>
</dbReference>
<dbReference type="GO" id="GO:0003677">
    <property type="term" value="F:DNA binding"/>
    <property type="evidence" value="ECO:0007669"/>
    <property type="project" value="UniProtKB-UniRule"/>
</dbReference>
<evidence type="ECO:0000313" key="5">
    <source>
        <dbReference type="EMBL" id="NDV89437.1"/>
    </source>
</evidence>
<evidence type="ECO:0000259" key="4">
    <source>
        <dbReference type="PROSITE" id="PS51900"/>
    </source>
</evidence>
<evidence type="ECO:0000256" key="1">
    <source>
        <dbReference type="ARBA" id="ARBA00022908"/>
    </source>
</evidence>
<dbReference type="Proteomes" id="UP000476332">
    <property type="component" value="Unassembled WGS sequence"/>
</dbReference>
<keyword evidence="1" id="KW-0229">DNA integration</keyword>
<comment type="caution">
    <text evidence="5">The sequence shown here is derived from an EMBL/GenBank/DDBJ whole genome shotgun (WGS) entry which is preliminary data.</text>
</comment>
<dbReference type="RefSeq" id="WP_163046281.1">
    <property type="nucleotide sequence ID" value="NZ_JAAAMJ010000045.1"/>
</dbReference>
<dbReference type="SUPFAM" id="SSF47823">
    <property type="entry name" value="lambda integrase-like, N-terminal domain"/>
    <property type="match status" value="1"/>
</dbReference>
<accession>A0A6L9MNK3</accession>
<dbReference type="GO" id="GO:0015074">
    <property type="term" value="P:DNA integration"/>
    <property type="evidence" value="ECO:0007669"/>
    <property type="project" value="UniProtKB-KW"/>
</dbReference>